<feature type="transmembrane region" description="Helical" evidence="9">
    <location>
        <begin position="111"/>
        <end position="131"/>
    </location>
</feature>
<dbReference type="Proteomes" id="UP000504635">
    <property type="component" value="Unplaced"/>
</dbReference>
<keyword evidence="2" id="KW-0813">Transport</keyword>
<keyword evidence="3" id="KW-1003">Cell membrane</keyword>
<feature type="domain" description="Major facilitator superfamily (MFS) profile" evidence="10">
    <location>
        <begin position="1"/>
        <end position="442"/>
    </location>
</feature>
<dbReference type="FunFam" id="1.20.1250.20:FF:000218">
    <property type="entry name" value="facilitated trehalose transporter Tret1"/>
    <property type="match status" value="1"/>
</dbReference>
<evidence type="ECO:0000259" key="10">
    <source>
        <dbReference type="PROSITE" id="PS50850"/>
    </source>
</evidence>
<evidence type="ECO:0000313" key="11">
    <source>
        <dbReference type="Proteomes" id="UP000504635"/>
    </source>
</evidence>
<sequence length="455" mass="50879">MFNVNRFRNKVFQYVSAFTACLSILSSEMHFGWPSTALPILTDNDTHIFQISHNEASWLAVAIFPGIVVGAVVAKCFAKSCGPRKLILSTALPMLVSWLLIGFSGDKISYFVGRFLGGIGSGISFSTVPMYIGEISEPQIRGFLSSLCPVFVVFGMLFINVLCRLFSISISALIASSIPLINFVTFFWMPESPIWLLSKEESKKAKENLIVLRGQDNGLKEFERLSALNLQSTEEKTEFLQFFKAKENKKALLIALGLRSVQQLCGSTALTFYCQTIFRENDKILSPGSATIIFFCLQAVFSVFSSFIVDIFGRRPLFLVSLSCTTLTLLVLALYTFIKSYTSIDLENISILAPVTLLINVIFLSLGVRNIPLLVMSEIFNPKFKPLALSIATIYYAFLAIIITQFFRITKDAIDLSFPLFCFTGFSLVSLVLYYFFVPETNNKTLEDIQKTLQT</sequence>
<reference evidence="12" key="1">
    <citation type="submission" date="2025-08" db="UniProtKB">
        <authorList>
            <consortium name="RefSeq"/>
        </authorList>
    </citation>
    <scope>IDENTIFICATION</scope>
    <source>
        <tissue evidence="12">Gonads</tissue>
    </source>
</reference>
<dbReference type="InterPro" id="IPR020846">
    <property type="entry name" value="MFS_dom"/>
</dbReference>
<dbReference type="PROSITE" id="PS50850">
    <property type="entry name" value="MFS"/>
    <property type="match status" value="1"/>
</dbReference>
<evidence type="ECO:0000256" key="1">
    <source>
        <dbReference type="ARBA" id="ARBA00004651"/>
    </source>
</evidence>
<feature type="transmembrane region" description="Helical" evidence="9">
    <location>
        <begin position="349"/>
        <end position="367"/>
    </location>
</feature>
<feature type="transmembrane region" description="Helical" evidence="9">
    <location>
        <begin position="168"/>
        <end position="189"/>
    </location>
</feature>
<evidence type="ECO:0000256" key="2">
    <source>
        <dbReference type="ARBA" id="ARBA00022448"/>
    </source>
</evidence>
<keyword evidence="11" id="KW-1185">Reference proteome</keyword>
<dbReference type="PROSITE" id="PS00217">
    <property type="entry name" value="SUGAR_TRANSPORT_2"/>
    <property type="match status" value="1"/>
</dbReference>
<feature type="transmembrane region" description="Helical" evidence="9">
    <location>
        <begin position="418"/>
        <end position="437"/>
    </location>
</feature>
<dbReference type="AlphaFoldDB" id="A0A6J2YPZ5"/>
<keyword evidence="6 9" id="KW-1133">Transmembrane helix</keyword>
<dbReference type="PRINTS" id="PR00171">
    <property type="entry name" value="SUGRTRNSPORT"/>
</dbReference>
<dbReference type="Gene3D" id="1.20.1250.20">
    <property type="entry name" value="MFS general substrate transporter like domains"/>
    <property type="match status" value="1"/>
</dbReference>
<feature type="transmembrane region" description="Helical" evidence="9">
    <location>
        <begin position="292"/>
        <end position="312"/>
    </location>
</feature>
<dbReference type="InterPro" id="IPR003663">
    <property type="entry name" value="Sugar/inositol_transpt"/>
</dbReference>
<keyword evidence="4" id="KW-0762">Sugar transport</keyword>
<evidence type="ECO:0000256" key="9">
    <source>
        <dbReference type="SAM" id="Phobius"/>
    </source>
</evidence>
<evidence type="ECO:0000256" key="8">
    <source>
        <dbReference type="ARBA" id="ARBA00023180"/>
    </source>
</evidence>
<dbReference type="InParanoid" id="A0A6J2YPZ5"/>
<organism evidence="11 12">
    <name type="scientific">Sitophilus oryzae</name>
    <name type="common">Rice weevil</name>
    <name type="synonym">Curculio oryzae</name>
    <dbReference type="NCBI Taxonomy" id="7048"/>
    <lineage>
        <taxon>Eukaryota</taxon>
        <taxon>Metazoa</taxon>
        <taxon>Ecdysozoa</taxon>
        <taxon>Arthropoda</taxon>
        <taxon>Hexapoda</taxon>
        <taxon>Insecta</taxon>
        <taxon>Pterygota</taxon>
        <taxon>Neoptera</taxon>
        <taxon>Endopterygota</taxon>
        <taxon>Coleoptera</taxon>
        <taxon>Polyphaga</taxon>
        <taxon>Cucujiformia</taxon>
        <taxon>Curculionidae</taxon>
        <taxon>Dryophthorinae</taxon>
        <taxon>Sitophilus</taxon>
    </lineage>
</organism>
<proteinExistence type="predicted"/>
<dbReference type="SUPFAM" id="SSF103473">
    <property type="entry name" value="MFS general substrate transporter"/>
    <property type="match status" value="1"/>
</dbReference>
<keyword evidence="8" id="KW-0325">Glycoprotein</keyword>
<dbReference type="PANTHER" id="PTHR48021:SF46">
    <property type="entry name" value="MAJOR FACILITATOR SUPERFAMILY (MFS) PROFILE DOMAIN-CONTAINING PROTEIN"/>
    <property type="match status" value="1"/>
</dbReference>
<keyword evidence="5 9" id="KW-0812">Transmembrane</keyword>
<feature type="transmembrane region" description="Helical" evidence="9">
    <location>
        <begin position="143"/>
        <end position="162"/>
    </location>
</feature>
<dbReference type="InterPro" id="IPR005828">
    <property type="entry name" value="MFS_sugar_transport-like"/>
</dbReference>
<dbReference type="RefSeq" id="XP_030766118.1">
    <property type="nucleotide sequence ID" value="XM_030910258.1"/>
</dbReference>
<keyword evidence="7 9" id="KW-0472">Membrane</keyword>
<feature type="transmembrane region" description="Helical" evidence="9">
    <location>
        <begin position="86"/>
        <end position="105"/>
    </location>
</feature>
<feature type="transmembrane region" description="Helical" evidence="9">
    <location>
        <begin position="318"/>
        <end position="337"/>
    </location>
</feature>
<dbReference type="GO" id="GO:0005886">
    <property type="term" value="C:plasma membrane"/>
    <property type="evidence" value="ECO:0007669"/>
    <property type="project" value="UniProtKB-SubCell"/>
</dbReference>
<dbReference type="PANTHER" id="PTHR48021">
    <property type="match status" value="1"/>
</dbReference>
<evidence type="ECO:0000256" key="5">
    <source>
        <dbReference type="ARBA" id="ARBA00022692"/>
    </source>
</evidence>
<dbReference type="InterPro" id="IPR036259">
    <property type="entry name" value="MFS_trans_sf"/>
</dbReference>
<evidence type="ECO:0000256" key="6">
    <source>
        <dbReference type="ARBA" id="ARBA00022989"/>
    </source>
</evidence>
<dbReference type="OrthoDB" id="6133115at2759"/>
<evidence type="ECO:0000256" key="3">
    <source>
        <dbReference type="ARBA" id="ARBA00022475"/>
    </source>
</evidence>
<accession>A0A6J2YPZ5</accession>
<dbReference type="PROSITE" id="PS51257">
    <property type="entry name" value="PROKAR_LIPOPROTEIN"/>
    <property type="match status" value="1"/>
</dbReference>
<evidence type="ECO:0000256" key="7">
    <source>
        <dbReference type="ARBA" id="ARBA00023136"/>
    </source>
</evidence>
<protein>
    <submittedName>
        <fullName evidence="12">Facilitated trehalose transporter Tret1-like isoform X1</fullName>
    </submittedName>
</protein>
<dbReference type="InterPro" id="IPR050549">
    <property type="entry name" value="MFS_Trehalose_Transporter"/>
</dbReference>
<gene>
    <name evidence="12" type="primary">LOC115890115</name>
</gene>
<comment type="subcellular location">
    <subcellularLocation>
        <location evidence="1">Cell membrane</location>
        <topology evidence="1">Multi-pass membrane protein</topology>
    </subcellularLocation>
</comment>
<evidence type="ECO:0000256" key="4">
    <source>
        <dbReference type="ARBA" id="ARBA00022597"/>
    </source>
</evidence>
<dbReference type="GeneID" id="115890115"/>
<dbReference type="KEGG" id="soy:115890115"/>
<dbReference type="GO" id="GO:0022857">
    <property type="term" value="F:transmembrane transporter activity"/>
    <property type="evidence" value="ECO:0007669"/>
    <property type="project" value="InterPro"/>
</dbReference>
<dbReference type="InterPro" id="IPR005829">
    <property type="entry name" value="Sugar_transporter_CS"/>
</dbReference>
<evidence type="ECO:0000313" key="12">
    <source>
        <dbReference type="RefSeq" id="XP_030766118.1"/>
    </source>
</evidence>
<dbReference type="PROSITE" id="PS00216">
    <property type="entry name" value="SUGAR_TRANSPORT_1"/>
    <property type="match status" value="1"/>
</dbReference>
<dbReference type="Pfam" id="PF00083">
    <property type="entry name" value="Sugar_tr"/>
    <property type="match status" value="1"/>
</dbReference>
<feature type="transmembrane region" description="Helical" evidence="9">
    <location>
        <begin position="387"/>
        <end position="406"/>
    </location>
</feature>
<name>A0A6J2YPZ5_SITOR</name>
<feature type="transmembrane region" description="Helical" evidence="9">
    <location>
        <begin position="56"/>
        <end position="74"/>
    </location>
</feature>